<evidence type="ECO:0000313" key="12">
    <source>
        <dbReference type="Proteomes" id="UP000677054"/>
    </source>
</evidence>
<dbReference type="InterPro" id="IPR002073">
    <property type="entry name" value="PDEase_catalytic_dom"/>
</dbReference>
<keyword evidence="2" id="KW-0140">cGMP</keyword>
<comment type="similarity">
    <text evidence="1 8">Belongs to the cyclic nucleotide phosphodiesterase family.</text>
</comment>
<evidence type="ECO:0000256" key="3">
    <source>
        <dbReference type="ARBA" id="ARBA00022723"/>
    </source>
</evidence>
<protein>
    <recommendedName>
        <fullName evidence="8">Phosphodiesterase</fullName>
        <ecNumber evidence="8">3.1.4.-</ecNumber>
    </recommendedName>
</protein>
<feature type="binding site" evidence="7">
    <location>
        <position position="765"/>
    </location>
    <ligand>
        <name>Zn(2+)</name>
        <dbReference type="ChEBI" id="CHEBI:29105"/>
        <label>1</label>
    </ligand>
</feature>
<feature type="binding site" evidence="6">
    <location>
        <begin position="724"/>
        <end position="728"/>
    </location>
    <ligand>
        <name>AMP</name>
        <dbReference type="ChEBI" id="CHEBI:456215"/>
    </ligand>
</feature>
<comment type="cofactor">
    <cofactor evidence="8">
        <name>a divalent metal cation</name>
        <dbReference type="ChEBI" id="CHEBI:60240"/>
    </cofactor>
    <text evidence="8">Binds 2 divalent metal cations per subunit. Site 1 may preferentially bind zinc ions, while site 2 has a preference for magnesium and/or manganese ions.</text>
</comment>
<dbReference type="FunFam" id="3.30.450.40:FF:000015">
    <property type="entry name" value="Phosphodiesterase"/>
    <property type="match status" value="1"/>
</dbReference>
<dbReference type="EMBL" id="LR904260">
    <property type="protein sequence ID" value="CAD7252705.1"/>
    <property type="molecule type" value="Genomic_DNA"/>
</dbReference>
<dbReference type="InterPro" id="IPR023174">
    <property type="entry name" value="PDEase_CS"/>
</dbReference>
<dbReference type="CDD" id="cd00077">
    <property type="entry name" value="HDc"/>
    <property type="match status" value="1"/>
</dbReference>
<dbReference type="Proteomes" id="UP000677054">
    <property type="component" value="Unassembled WGS sequence"/>
</dbReference>
<dbReference type="SMART" id="SM00065">
    <property type="entry name" value="GAF"/>
    <property type="match status" value="2"/>
</dbReference>
<keyword evidence="4 8" id="KW-0378">Hydrolase</keyword>
<dbReference type="SUPFAM" id="SSF109604">
    <property type="entry name" value="HD-domain/PDEase-like"/>
    <property type="match status" value="1"/>
</dbReference>
<dbReference type="Gene3D" id="1.10.1300.10">
    <property type="entry name" value="3'5'-cyclic nucleotide phosphodiesterase, catalytic domain"/>
    <property type="match status" value="1"/>
</dbReference>
<dbReference type="GO" id="GO:0007165">
    <property type="term" value="P:signal transduction"/>
    <property type="evidence" value="ECO:0007669"/>
    <property type="project" value="InterPro"/>
</dbReference>
<dbReference type="EC" id="3.1.4.-" evidence="8"/>
<reference evidence="11" key="1">
    <citation type="submission" date="2020-11" db="EMBL/GenBank/DDBJ databases">
        <authorList>
            <person name="Tran Van P."/>
        </authorList>
    </citation>
    <scope>NUCLEOTIDE SEQUENCE</scope>
</reference>
<feature type="binding site" evidence="7">
    <location>
        <position position="875"/>
    </location>
    <ligand>
        <name>Zn(2+)</name>
        <dbReference type="ChEBI" id="CHEBI:29105"/>
        <label>1</label>
    </ligand>
</feature>
<feature type="binding site" evidence="6">
    <location>
        <position position="875"/>
    </location>
    <ligand>
        <name>AMP</name>
        <dbReference type="ChEBI" id="CHEBI:456215"/>
    </ligand>
</feature>
<feature type="binding site" evidence="7">
    <location>
        <position position="764"/>
    </location>
    <ligand>
        <name>Zn(2+)</name>
        <dbReference type="ChEBI" id="CHEBI:29105"/>
        <label>1</label>
    </ligand>
</feature>
<keyword evidence="12" id="KW-1185">Reference proteome</keyword>
<dbReference type="GO" id="GO:0046068">
    <property type="term" value="P:cGMP metabolic process"/>
    <property type="evidence" value="ECO:0007669"/>
    <property type="project" value="UniProtKB-ARBA"/>
</dbReference>
<evidence type="ECO:0000259" key="10">
    <source>
        <dbReference type="PROSITE" id="PS51845"/>
    </source>
</evidence>
<dbReference type="FunFam" id="3.30.450.40:FF:000031">
    <property type="entry name" value="Phosphodiesterase"/>
    <property type="match status" value="1"/>
</dbReference>
<dbReference type="InterPro" id="IPR003018">
    <property type="entry name" value="GAF"/>
</dbReference>
<dbReference type="PROSITE" id="PS00126">
    <property type="entry name" value="PDEASE_I_1"/>
    <property type="match status" value="1"/>
</dbReference>
<dbReference type="SMART" id="SM00471">
    <property type="entry name" value="HDc"/>
    <property type="match status" value="1"/>
</dbReference>
<keyword evidence="3 7" id="KW-0479">Metal-binding</keyword>
<proteinExistence type="inferred from homology"/>
<feature type="binding site" evidence="7">
    <location>
        <position position="728"/>
    </location>
    <ligand>
        <name>Zn(2+)</name>
        <dbReference type="ChEBI" id="CHEBI:29105"/>
        <label>1</label>
    </ligand>
</feature>
<evidence type="ECO:0000256" key="8">
    <source>
        <dbReference type="RuleBase" id="RU363067"/>
    </source>
</evidence>
<feature type="region of interest" description="Disordered" evidence="9">
    <location>
        <begin position="67"/>
        <end position="99"/>
    </location>
</feature>
<evidence type="ECO:0000313" key="11">
    <source>
        <dbReference type="EMBL" id="CAD7252705.1"/>
    </source>
</evidence>
<feature type="active site" description="Proton donor" evidence="5">
    <location>
        <position position="724"/>
    </location>
</feature>
<name>A0A7R9AFB2_9CRUS</name>
<evidence type="ECO:0000256" key="5">
    <source>
        <dbReference type="PIRSR" id="PIRSR623088-1"/>
    </source>
</evidence>
<dbReference type="Pfam" id="PF01590">
    <property type="entry name" value="GAF"/>
    <property type="match status" value="2"/>
</dbReference>
<evidence type="ECO:0000256" key="4">
    <source>
        <dbReference type="ARBA" id="ARBA00022801"/>
    </source>
</evidence>
<sequence length="996" mass="112916">MLLARLQVSIVQSMGKKHDYPRKVFSMVTISDSGTPETVTFFTSISWQKLEYGGAYAWPCISEEERSGEGLEQSGMTDKGLAGGDTGDSSFRNSLDDGSQDLKDAQNAFECARMEAWLDEHPDYVQDYLNRKGTRQMVDSWLIAHAFQQEPVGDPRVVVDSASSHNTSRPNSGAATPVRKISATEFERGGLLTPMVMTVDGCPTFLSTPIDSSNSRGILVYKMRRKSRAELQALDEKELIFELVKDICNDLDVKWLCHKILQNVSILTNADRCSLFLVQGEREGEKGLVSTLFDVCSRSTPEQMIEKEEIQVPWGVGIVGYVAKTGESVNIPDAYLDSRFNHDIDAKTGYVTRSLLCMPIKDYGGDVIGVAQVINKRDGGIFTLNDEKVFAAYLQFCGIGLRNAQLYEKSQLENKRNQAIPLCFPLSVLLDLARMVFEEQSTIEQIVYRIMTLTQSLLECQRCQVTTLKPKTSHCVFDAIESVAPLHCWQVMLLHESTKSTFSRVFDLDVTDTNGDEWESRTSPFENRFPFHIGISGHVATTGETLNIPDVYRDPRFDAAADRNTDFHTHSILSMAIKNSSHRIIGVIQLVNKIKGRSFTKNDENFLEAFAIFCGMGIHNTQMYEQAMTAIAKQEVTLEVLSYHATAPQDEVNRLERHVVPSSHFYRLYNYSFEDLELSDEDTLKACLRMFMDLDLMEHFSINYSVLCRWLLSIRKNYRHVIYHNWRHAFNVAQMMFSILVATQLWQALGDLECLALLIACLCHDLDHRGTNNSFQIKMSSPLAQLYSTSTMEHHHFDQCIMILNTPGNQILAQLRPDQYKKVVRIVEEAILATDLAVYFRNRGRFIELVESGSYDWSVDSQREQLRGMLMTACDIAAITKPWPIQKRVAELVASEFFEQGDMEKEKLKITPIDLMNREKRDDLPIMQVSFIDSICLPVYQVSRGSMLGRCDPDIALAKISDRLVPLLKGVEDNRAHWNTLAEARNAQLRKFNNGA</sequence>
<evidence type="ECO:0000256" key="2">
    <source>
        <dbReference type="ARBA" id="ARBA00022535"/>
    </source>
</evidence>
<dbReference type="AlphaFoldDB" id="A0A7R9AFB2"/>
<dbReference type="Pfam" id="PF00233">
    <property type="entry name" value="PDEase_I"/>
    <property type="match status" value="1"/>
</dbReference>
<dbReference type="InterPro" id="IPR036971">
    <property type="entry name" value="PDEase_catalytic_dom_sf"/>
</dbReference>
<evidence type="ECO:0000256" key="9">
    <source>
        <dbReference type="SAM" id="MobiDB-lite"/>
    </source>
</evidence>
<organism evidence="11">
    <name type="scientific">Darwinula stevensoni</name>
    <dbReference type="NCBI Taxonomy" id="69355"/>
    <lineage>
        <taxon>Eukaryota</taxon>
        <taxon>Metazoa</taxon>
        <taxon>Ecdysozoa</taxon>
        <taxon>Arthropoda</taxon>
        <taxon>Crustacea</taxon>
        <taxon>Oligostraca</taxon>
        <taxon>Ostracoda</taxon>
        <taxon>Podocopa</taxon>
        <taxon>Podocopida</taxon>
        <taxon>Darwinulocopina</taxon>
        <taxon>Darwinuloidea</taxon>
        <taxon>Darwinulidae</taxon>
        <taxon>Darwinula</taxon>
    </lineage>
</organism>
<dbReference type="EMBL" id="CAJPEV010004743">
    <property type="protein sequence ID" value="CAG0902241.1"/>
    <property type="molecule type" value="Genomic_DNA"/>
</dbReference>
<feature type="compositionally biased region" description="Polar residues" evidence="9">
    <location>
        <begin position="87"/>
        <end position="97"/>
    </location>
</feature>
<dbReference type="PROSITE" id="PS51845">
    <property type="entry name" value="PDEASE_I_2"/>
    <property type="match status" value="1"/>
</dbReference>
<dbReference type="InterPro" id="IPR023088">
    <property type="entry name" value="PDEase"/>
</dbReference>
<accession>A0A7R9AFB2</accession>
<dbReference type="InterPro" id="IPR003607">
    <property type="entry name" value="HD/PDEase_dom"/>
</dbReference>
<gene>
    <name evidence="11" type="ORF">DSTB1V02_LOCUS12461</name>
</gene>
<feature type="domain" description="PDEase" evidence="10">
    <location>
        <begin position="648"/>
        <end position="985"/>
    </location>
</feature>
<dbReference type="SUPFAM" id="SSF55781">
    <property type="entry name" value="GAF domain-like"/>
    <property type="match status" value="2"/>
</dbReference>
<dbReference type="Gene3D" id="3.30.450.40">
    <property type="match status" value="2"/>
</dbReference>
<feature type="binding site" evidence="6">
    <location>
        <position position="928"/>
    </location>
    <ligand>
        <name>AMP</name>
        <dbReference type="ChEBI" id="CHEBI:456215"/>
    </ligand>
</feature>
<dbReference type="OrthoDB" id="74705at2759"/>
<feature type="binding site" evidence="7">
    <location>
        <position position="765"/>
    </location>
    <ligand>
        <name>Zn(2+)</name>
        <dbReference type="ChEBI" id="CHEBI:29105"/>
        <label>2</label>
    </ligand>
</feature>
<evidence type="ECO:0000256" key="7">
    <source>
        <dbReference type="PIRSR" id="PIRSR623088-3"/>
    </source>
</evidence>
<dbReference type="PRINTS" id="PR00387">
    <property type="entry name" value="PDIESTERASE1"/>
</dbReference>
<dbReference type="GO" id="GO:0047555">
    <property type="term" value="F:3',5'-cyclic-GMP phosphodiesterase activity"/>
    <property type="evidence" value="ECO:0007669"/>
    <property type="project" value="UniProtKB-ARBA"/>
</dbReference>
<feature type="binding site" evidence="6">
    <location>
        <position position="765"/>
    </location>
    <ligand>
        <name>AMP</name>
        <dbReference type="ChEBI" id="CHEBI:456215"/>
    </ligand>
</feature>
<dbReference type="InterPro" id="IPR029016">
    <property type="entry name" value="GAF-like_dom_sf"/>
</dbReference>
<dbReference type="PANTHER" id="PTHR11347">
    <property type="entry name" value="CYCLIC NUCLEOTIDE PHOSPHODIESTERASE"/>
    <property type="match status" value="1"/>
</dbReference>
<evidence type="ECO:0000256" key="6">
    <source>
        <dbReference type="PIRSR" id="PIRSR623088-2"/>
    </source>
</evidence>
<dbReference type="GO" id="GO:0046872">
    <property type="term" value="F:metal ion binding"/>
    <property type="evidence" value="ECO:0007669"/>
    <property type="project" value="UniProtKB-KW"/>
</dbReference>
<evidence type="ECO:0000256" key="1">
    <source>
        <dbReference type="ARBA" id="ARBA00007648"/>
    </source>
</evidence>
<dbReference type="FunFam" id="1.10.1300.10:FF:000003">
    <property type="entry name" value="Phosphodiesterase"/>
    <property type="match status" value="1"/>
</dbReference>